<evidence type="ECO:0008006" key="4">
    <source>
        <dbReference type="Google" id="ProtNLM"/>
    </source>
</evidence>
<evidence type="ECO:0000256" key="1">
    <source>
        <dbReference type="SAM" id="Phobius"/>
    </source>
</evidence>
<name>A0A1F7IY93_9BACT</name>
<reference evidence="2 3" key="1">
    <citation type="journal article" date="2016" name="Nat. Commun.">
        <title>Thousands of microbial genomes shed light on interconnected biogeochemical processes in an aquifer system.</title>
        <authorList>
            <person name="Anantharaman K."/>
            <person name="Brown C.T."/>
            <person name="Hug L.A."/>
            <person name="Sharon I."/>
            <person name="Castelle C.J."/>
            <person name="Probst A.J."/>
            <person name="Thomas B.C."/>
            <person name="Singh A."/>
            <person name="Wilkins M.J."/>
            <person name="Karaoz U."/>
            <person name="Brodie E.L."/>
            <person name="Williams K.H."/>
            <person name="Hubbard S.S."/>
            <person name="Banfield J.F."/>
        </authorList>
    </citation>
    <scope>NUCLEOTIDE SEQUENCE [LARGE SCALE GENOMIC DNA]</scope>
</reference>
<proteinExistence type="predicted"/>
<dbReference type="InterPro" id="IPR021454">
    <property type="entry name" value="DUF3105"/>
</dbReference>
<keyword evidence="1" id="KW-0472">Membrane</keyword>
<organism evidence="2 3">
    <name type="scientific">Candidatus Roizmanbacteria bacterium RIFCSPLOWO2_01_FULL_38_12</name>
    <dbReference type="NCBI Taxonomy" id="1802061"/>
    <lineage>
        <taxon>Bacteria</taxon>
        <taxon>Candidatus Roizmaniibacteriota</taxon>
    </lineage>
</organism>
<evidence type="ECO:0000313" key="2">
    <source>
        <dbReference type="EMBL" id="OGK48321.1"/>
    </source>
</evidence>
<keyword evidence="1" id="KW-1133">Transmembrane helix</keyword>
<evidence type="ECO:0000313" key="3">
    <source>
        <dbReference type="Proteomes" id="UP000177141"/>
    </source>
</evidence>
<accession>A0A1F7IY93</accession>
<comment type="caution">
    <text evidence="2">The sequence shown here is derived from an EMBL/GenBank/DDBJ whole genome shotgun (WGS) entry which is preliminary data.</text>
</comment>
<gene>
    <name evidence="2" type="ORF">A3A93_01635</name>
</gene>
<keyword evidence="1" id="KW-0812">Transmembrane</keyword>
<dbReference type="AlphaFoldDB" id="A0A1F7IY93"/>
<dbReference type="EMBL" id="MGAL01000017">
    <property type="protein sequence ID" value="OGK48321.1"/>
    <property type="molecule type" value="Genomic_DNA"/>
</dbReference>
<dbReference type="Pfam" id="PF11303">
    <property type="entry name" value="DUF3105"/>
    <property type="match status" value="1"/>
</dbReference>
<sequence length="212" mass="24592">METEDVGKQIEELKTKDHLTRRERRYLEKLEKKLQKGKSQKKINLKKIAVYVVISILIGLLGYGLYIFIKNFGKPLPGTFVQSMGNRHIDSVDTLHEEYNSKPPTSGPHIGSIAKWGIHDEPIPDELQIHNLEDGGVMIQYNCDTKKDDCQKLIKQLEEIVKKYNEKVILAPYHDMESRLGLTAWTRIDTLDEFDEERIQTFIKSFRGIDNH</sequence>
<dbReference type="STRING" id="1802061.A3A93_01635"/>
<protein>
    <recommendedName>
        <fullName evidence="4">DUF3105 domain-containing protein</fullName>
    </recommendedName>
</protein>
<feature type="transmembrane region" description="Helical" evidence="1">
    <location>
        <begin position="48"/>
        <end position="69"/>
    </location>
</feature>
<dbReference type="Proteomes" id="UP000177141">
    <property type="component" value="Unassembled WGS sequence"/>
</dbReference>